<dbReference type="AlphaFoldDB" id="A0A136WHG1"/>
<organism evidence="1 2">
    <name type="scientific">Anaerotignum neopropionicum</name>
    <dbReference type="NCBI Taxonomy" id="36847"/>
    <lineage>
        <taxon>Bacteria</taxon>
        <taxon>Bacillati</taxon>
        <taxon>Bacillota</taxon>
        <taxon>Clostridia</taxon>
        <taxon>Lachnospirales</taxon>
        <taxon>Anaerotignaceae</taxon>
        <taxon>Anaerotignum</taxon>
    </lineage>
</organism>
<dbReference type="EMBL" id="LRVM01000001">
    <property type="protein sequence ID" value="KXL53961.1"/>
    <property type="molecule type" value="Genomic_DNA"/>
</dbReference>
<name>A0A136WHG1_9FIRM</name>
<proteinExistence type="predicted"/>
<dbReference type="STRING" id="36847.CLNEO_00560"/>
<dbReference type="RefSeq" id="WP_066083338.1">
    <property type="nucleotide sequence ID" value="NZ_LRVM01000001.1"/>
</dbReference>
<dbReference type="Proteomes" id="UP000070539">
    <property type="component" value="Unassembled WGS sequence"/>
</dbReference>
<gene>
    <name evidence="1" type="ORF">CLNEO_00560</name>
</gene>
<protein>
    <submittedName>
        <fullName evidence="1">Uncharacterized protein</fullName>
    </submittedName>
</protein>
<sequence length="108" mass="12488">MKMAQELFVAENVSDLETIVYALKRNIPMPRLYCVIFIYEKNRYELISSWQLCRGRFHPKEGVIVGVANGKRMAYGLMAFIIEEAVKEQKDLLNPSTWIEGIMDDISV</sequence>
<evidence type="ECO:0000313" key="2">
    <source>
        <dbReference type="Proteomes" id="UP000070539"/>
    </source>
</evidence>
<accession>A0A136WHG1</accession>
<evidence type="ECO:0000313" key="1">
    <source>
        <dbReference type="EMBL" id="KXL53961.1"/>
    </source>
</evidence>
<keyword evidence="2" id="KW-1185">Reference proteome</keyword>
<comment type="caution">
    <text evidence="1">The sequence shown here is derived from an EMBL/GenBank/DDBJ whole genome shotgun (WGS) entry which is preliminary data.</text>
</comment>
<reference evidence="1 2" key="1">
    <citation type="submission" date="2016-01" db="EMBL/GenBank/DDBJ databases">
        <title>Genome sequence of Clostridium neopropionicum X4, DSM-3847.</title>
        <authorList>
            <person name="Poehlein A."/>
            <person name="Beck M.H."/>
            <person name="Bengelsdorf F.R."/>
            <person name="Daniel R."/>
            <person name="Duerre P."/>
        </authorList>
    </citation>
    <scope>NUCLEOTIDE SEQUENCE [LARGE SCALE GENOMIC DNA]</scope>
    <source>
        <strain evidence="1 2">DSM-3847</strain>
    </source>
</reference>